<dbReference type="EMBL" id="VUJU01000456">
    <property type="protein sequence ID" value="KAF0770287.1"/>
    <property type="molecule type" value="Genomic_DNA"/>
</dbReference>
<dbReference type="AlphaFoldDB" id="A0A6G0ZHF3"/>
<gene>
    <name evidence="1" type="ORF">FWK35_00016914</name>
</gene>
<keyword evidence="2" id="KW-1185">Reference proteome</keyword>
<proteinExistence type="predicted"/>
<name>A0A6G0ZHF3_APHCR</name>
<sequence>MIHTSPNVQQSDTHLPTFYLIIFKKIERFLIYFSKIVSFEENCELYTSASNIKHDDDVACEFVRLANA</sequence>
<dbReference type="Proteomes" id="UP000478052">
    <property type="component" value="Unassembled WGS sequence"/>
</dbReference>
<comment type="caution">
    <text evidence="1">The sequence shown here is derived from an EMBL/GenBank/DDBJ whole genome shotgun (WGS) entry which is preliminary data.</text>
</comment>
<evidence type="ECO:0000313" key="1">
    <source>
        <dbReference type="EMBL" id="KAF0770287.1"/>
    </source>
</evidence>
<accession>A0A6G0ZHF3</accession>
<organism evidence="1 2">
    <name type="scientific">Aphis craccivora</name>
    <name type="common">Cowpea aphid</name>
    <dbReference type="NCBI Taxonomy" id="307492"/>
    <lineage>
        <taxon>Eukaryota</taxon>
        <taxon>Metazoa</taxon>
        <taxon>Ecdysozoa</taxon>
        <taxon>Arthropoda</taxon>
        <taxon>Hexapoda</taxon>
        <taxon>Insecta</taxon>
        <taxon>Pterygota</taxon>
        <taxon>Neoptera</taxon>
        <taxon>Paraneoptera</taxon>
        <taxon>Hemiptera</taxon>
        <taxon>Sternorrhyncha</taxon>
        <taxon>Aphidomorpha</taxon>
        <taxon>Aphidoidea</taxon>
        <taxon>Aphididae</taxon>
        <taxon>Aphidini</taxon>
        <taxon>Aphis</taxon>
        <taxon>Aphis</taxon>
    </lineage>
</organism>
<protein>
    <submittedName>
        <fullName evidence="1">Uncharacterized protein</fullName>
    </submittedName>
</protein>
<reference evidence="1 2" key="1">
    <citation type="submission" date="2019-08" db="EMBL/GenBank/DDBJ databases">
        <title>Whole genome of Aphis craccivora.</title>
        <authorList>
            <person name="Voronova N.V."/>
            <person name="Shulinski R.S."/>
            <person name="Bandarenka Y.V."/>
            <person name="Zhorov D.G."/>
            <person name="Warner D."/>
        </authorList>
    </citation>
    <scope>NUCLEOTIDE SEQUENCE [LARGE SCALE GENOMIC DNA]</scope>
    <source>
        <strain evidence="1">180601</strain>
        <tissue evidence="1">Whole Body</tissue>
    </source>
</reference>
<evidence type="ECO:0000313" key="2">
    <source>
        <dbReference type="Proteomes" id="UP000478052"/>
    </source>
</evidence>